<dbReference type="InterPro" id="IPR005846">
    <property type="entry name" value="A-D-PHexomutase_a/b/a-III"/>
</dbReference>
<feature type="domain" description="Alpha-D-phosphohexomutase alpha/beta/alpha" evidence="17">
    <location>
        <begin position="233"/>
        <end position="320"/>
    </location>
</feature>
<comment type="similarity">
    <text evidence="5">Belongs to the phosphohexose mutase family.</text>
</comment>
<dbReference type="GO" id="GO:0006166">
    <property type="term" value="P:purine ribonucleoside salvage"/>
    <property type="evidence" value="ECO:0007669"/>
    <property type="project" value="TreeGrafter"/>
</dbReference>
<evidence type="ECO:0000256" key="12">
    <source>
        <dbReference type="ARBA" id="ARBA00039995"/>
    </source>
</evidence>
<dbReference type="GO" id="GO:0008973">
    <property type="term" value="F:phosphopentomutase activity"/>
    <property type="evidence" value="ECO:0007669"/>
    <property type="project" value="TreeGrafter"/>
</dbReference>
<keyword evidence="8" id="KW-0597">Phosphoprotein</keyword>
<evidence type="ECO:0000256" key="10">
    <source>
        <dbReference type="ARBA" id="ARBA00022842"/>
    </source>
</evidence>
<evidence type="ECO:0000256" key="14">
    <source>
        <dbReference type="ARBA" id="ARBA00041467"/>
    </source>
</evidence>
<reference evidence="19 20" key="1">
    <citation type="submission" date="2017-08" db="EMBL/GenBank/DDBJ databases">
        <title>Burning lignite coal seam in the remote Altai Mountains harbors a hydrogen-driven thermophilic microbial community.</title>
        <authorList>
            <person name="Kadnikov V.V."/>
            <person name="Mardanov A.V."/>
            <person name="Ivasenko D."/>
            <person name="Beletsky A.V."/>
            <person name="Karnachuk O.V."/>
            <person name="Ravin N.V."/>
        </authorList>
    </citation>
    <scope>NUCLEOTIDE SEQUENCE [LARGE SCALE GENOMIC DNA]</scope>
    <source>
        <strain evidence="19">AL31</strain>
    </source>
</reference>
<accession>A0A2T5GB33</accession>
<evidence type="ECO:0000256" key="13">
    <source>
        <dbReference type="ARBA" id="ARBA00041398"/>
    </source>
</evidence>
<keyword evidence="10" id="KW-0460">Magnesium</keyword>
<evidence type="ECO:0000256" key="9">
    <source>
        <dbReference type="ARBA" id="ARBA00022723"/>
    </source>
</evidence>
<dbReference type="InterPro" id="IPR016066">
    <property type="entry name" value="A-D-PHexomutase_CS"/>
</dbReference>
<dbReference type="Pfam" id="PF02880">
    <property type="entry name" value="PGM_PMM_III"/>
    <property type="match status" value="1"/>
</dbReference>
<comment type="pathway">
    <text evidence="4">Lipid metabolism.</text>
</comment>
<comment type="catalytic activity">
    <reaction evidence="1">
        <text>alpha-D-glucose 1-phosphate = alpha-D-glucose 6-phosphate</text>
        <dbReference type="Rhea" id="RHEA:23536"/>
        <dbReference type="ChEBI" id="CHEBI:58225"/>
        <dbReference type="ChEBI" id="CHEBI:58601"/>
        <dbReference type="EC" id="5.4.2.2"/>
    </reaction>
</comment>
<keyword evidence="7" id="KW-0313">Glucose metabolism</keyword>
<evidence type="ECO:0000256" key="5">
    <source>
        <dbReference type="ARBA" id="ARBA00010231"/>
    </source>
</evidence>
<evidence type="ECO:0000259" key="18">
    <source>
        <dbReference type="Pfam" id="PF02880"/>
    </source>
</evidence>
<dbReference type="GO" id="GO:0004614">
    <property type="term" value="F:phosphoglucomutase activity"/>
    <property type="evidence" value="ECO:0007669"/>
    <property type="project" value="UniProtKB-EC"/>
</dbReference>
<dbReference type="InterPro" id="IPR036900">
    <property type="entry name" value="A-D-PHexomutase_C_sf"/>
</dbReference>
<dbReference type="PRINTS" id="PR00509">
    <property type="entry name" value="PGMPMM"/>
</dbReference>
<dbReference type="GO" id="GO:0006006">
    <property type="term" value="P:glucose metabolic process"/>
    <property type="evidence" value="ECO:0007669"/>
    <property type="project" value="UniProtKB-KW"/>
</dbReference>
<sequence length="602" mass="66595">MERHALAEWEKRAEREYARWLAAPVDEDTARELRHLTSDEILDRFYRDLPFGTGGLRGIMGAGTARMNRYVVRRATAALARYLLGTYGDGSRGVVIAYDSRRNSRLFAEEAAGVLAAAGVRAYLFDDVRPTPELSFAVRHLKALAGIVITASHNPPEYNGYKVYGEDGGQITLRFAEALTREMERIADPFRVPVLPLAEARARGLVECIGESVDEAYYARVLDLLPLTPEGQRSAASLRIVYTPLHGTGGRPVETVLRRKGFSEVFLVPEQRDPDGNFPTVRVPNPEEEEVFRLALDWADKLEADLVLATDPDADRLGVFVRGSDGILRRLTGNQLGVLLLAYLLRRREEEGTLPPNGAVVEEEGTLPPNGAVVKTIVTTELGRKIAEAHGLSVFDVLTGFKFIGEKILEFETTGSHTFVFGFEESYGYLAGSFVRDKDAVQAALLVSQLVAELRAQGRTAWDLLREIEGLYGVHREKLLSYTYPGANGEVVREAKMAAFRRLAPEAVGFLPLVRREDYLERSATDVRSGEKIPLALPRSDVVRWIFADGSWLAVRPSGTEPKLKAYLGVVGADEEEAKRKLALLEGFIAEHFARPEGDADA</sequence>
<feature type="domain" description="Alpha-D-phosphohexomutase alpha/beta/alpha" evidence="16">
    <location>
        <begin position="51"/>
        <end position="186"/>
    </location>
</feature>
<comment type="pathway">
    <text evidence="3">Glycolipid metabolism; diglucosyl-diacylglycerol biosynthesis.</text>
</comment>
<evidence type="ECO:0000259" key="17">
    <source>
        <dbReference type="Pfam" id="PF02879"/>
    </source>
</evidence>
<comment type="cofactor">
    <cofactor evidence="2">
        <name>Mg(2+)</name>
        <dbReference type="ChEBI" id="CHEBI:18420"/>
    </cofactor>
</comment>
<feature type="domain" description="Alpha-D-phosphohexomutase alpha/beta/alpha" evidence="18">
    <location>
        <begin position="363"/>
        <end position="467"/>
    </location>
</feature>
<dbReference type="InterPro" id="IPR005843">
    <property type="entry name" value="A-D-PHexomutase_C"/>
</dbReference>
<dbReference type="EMBL" id="PEBW01000001">
    <property type="protein sequence ID" value="PTQ53372.1"/>
    <property type="molecule type" value="Genomic_DNA"/>
</dbReference>
<evidence type="ECO:0000313" key="19">
    <source>
        <dbReference type="EMBL" id="PTQ53372.1"/>
    </source>
</evidence>
<dbReference type="PANTHER" id="PTHR45745:SF1">
    <property type="entry name" value="PHOSPHOGLUCOMUTASE 2B-RELATED"/>
    <property type="match status" value="1"/>
</dbReference>
<dbReference type="InterPro" id="IPR005845">
    <property type="entry name" value="A-D-PHexomutase_a/b/a-II"/>
</dbReference>
<dbReference type="Pfam" id="PF02879">
    <property type="entry name" value="PGM_PMM_II"/>
    <property type="match status" value="1"/>
</dbReference>
<dbReference type="InterPro" id="IPR005844">
    <property type="entry name" value="A-D-PHexomutase_a/b/a-I"/>
</dbReference>
<evidence type="ECO:0000256" key="4">
    <source>
        <dbReference type="ARBA" id="ARBA00005189"/>
    </source>
</evidence>
<keyword evidence="9" id="KW-0479">Metal-binding</keyword>
<dbReference type="PROSITE" id="PS00710">
    <property type="entry name" value="PGM_PMM"/>
    <property type="match status" value="1"/>
</dbReference>
<keyword evidence="11" id="KW-0413">Isomerase</keyword>
<evidence type="ECO:0000313" key="20">
    <source>
        <dbReference type="Proteomes" id="UP000244016"/>
    </source>
</evidence>
<protein>
    <recommendedName>
        <fullName evidence="12">Phosphoglucomutase</fullName>
        <ecNumber evidence="6">5.4.2.2</ecNumber>
    </recommendedName>
    <alternativeName>
        <fullName evidence="14">Alpha-phosphoglucomutase</fullName>
    </alternativeName>
    <alternativeName>
        <fullName evidence="13">Glucose phosphomutase</fullName>
    </alternativeName>
</protein>
<evidence type="ECO:0000256" key="1">
    <source>
        <dbReference type="ARBA" id="ARBA00000443"/>
    </source>
</evidence>
<feature type="domain" description="Alpha-D-phosphohexomutase C-terminal" evidence="15">
    <location>
        <begin position="493"/>
        <end position="577"/>
    </location>
</feature>
<organism evidence="19 20">
    <name type="scientific">Brockia lithotrophica</name>
    <dbReference type="NCBI Taxonomy" id="933949"/>
    <lineage>
        <taxon>Bacteria</taxon>
        <taxon>Bacillati</taxon>
        <taxon>Bacillota</taxon>
        <taxon>Bacilli</taxon>
        <taxon>Bacillales</taxon>
        <taxon>Bacillales Family X. Incertae Sedis</taxon>
        <taxon>Brockia</taxon>
    </lineage>
</organism>
<evidence type="ECO:0000256" key="2">
    <source>
        <dbReference type="ARBA" id="ARBA00001946"/>
    </source>
</evidence>
<dbReference type="CDD" id="cd05799">
    <property type="entry name" value="PGM2"/>
    <property type="match status" value="1"/>
</dbReference>
<dbReference type="InterPro" id="IPR005841">
    <property type="entry name" value="Alpha-D-phosphohexomutase_SF"/>
</dbReference>
<proteinExistence type="inferred from homology"/>
<evidence type="ECO:0000256" key="7">
    <source>
        <dbReference type="ARBA" id="ARBA00022526"/>
    </source>
</evidence>
<dbReference type="Pfam" id="PF02878">
    <property type="entry name" value="PGM_PMM_I"/>
    <property type="match status" value="1"/>
</dbReference>
<dbReference type="Gene3D" id="3.40.120.10">
    <property type="entry name" value="Alpha-D-Glucose-1,6-Bisphosphate, subunit A, domain 3"/>
    <property type="match status" value="3"/>
</dbReference>
<dbReference type="Proteomes" id="UP000244016">
    <property type="component" value="Unassembled WGS sequence"/>
</dbReference>
<evidence type="ECO:0000256" key="3">
    <source>
        <dbReference type="ARBA" id="ARBA00005164"/>
    </source>
</evidence>
<evidence type="ECO:0000259" key="16">
    <source>
        <dbReference type="Pfam" id="PF02878"/>
    </source>
</evidence>
<dbReference type="Pfam" id="PF00408">
    <property type="entry name" value="PGM_PMM_IV"/>
    <property type="match status" value="1"/>
</dbReference>
<keyword evidence="7" id="KW-0119">Carbohydrate metabolism</keyword>
<dbReference type="SUPFAM" id="SSF55957">
    <property type="entry name" value="Phosphoglucomutase, C-terminal domain"/>
    <property type="match status" value="1"/>
</dbReference>
<evidence type="ECO:0000256" key="8">
    <source>
        <dbReference type="ARBA" id="ARBA00022553"/>
    </source>
</evidence>
<dbReference type="Gene3D" id="3.30.310.50">
    <property type="entry name" value="Alpha-D-phosphohexomutase, C-terminal domain"/>
    <property type="match status" value="1"/>
</dbReference>
<name>A0A2T5GB33_9BACL</name>
<dbReference type="SUPFAM" id="SSF53738">
    <property type="entry name" value="Phosphoglucomutase, first 3 domains"/>
    <property type="match status" value="3"/>
</dbReference>
<gene>
    <name evidence="19" type="ORF">BLITH_0452</name>
</gene>
<dbReference type="InterPro" id="IPR016055">
    <property type="entry name" value="A-D-PHexomutase_a/b/a-I/II/III"/>
</dbReference>
<evidence type="ECO:0000256" key="11">
    <source>
        <dbReference type="ARBA" id="ARBA00023235"/>
    </source>
</evidence>
<evidence type="ECO:0000259" key="15">
    <source>
        <dbReference type="Pfam" id="PF00408"/>
    </source>
</evidence>
<dbReference type="AlphaFoldDB" id="A0A2T5GB33"/>
<evidence type="ECO:0000256" key="6">
    <source>
        <dbReference type="ARBA" id="ARBA00012728"/>
    </source>
</evidence>
<dbReference type="EC" id="5.4.2.2" evidence="6"/>
<dbReference type="PANTHER" id="PTHR45745">
    <property type="entry name" value="PHOSPHOMANNOMUTASE 45A"/>
    <property type="match status" value="1"/>
</dbReference>
<dbReference type="GO" id="GO:0000287">
    <property type="term" value="F:magnesium ion binding"/>
    <property type="evidence" value="ECO:0007669"/>
    <property type="project" value="InterPro"/>
</dbReference>
<comment type="caution">
    <text evidence="19">The sequence shown here is derived from an EMBL/GenBank/DDBJ whole genome shotgun (WGS) entry which is preliminary data.</text>
</comment>